<reference evidence="1" key="1">
    <citation type="journal article" date="2013" name="BMC Genomics">
        <title>Unscrambling butterfly oogenesis.</title>
        <authorList>
            <person name="Carter J.M."/>
            <person name="Baker S.C."/>
            <person name="Pink R."/>
            <person name="Carter D.R."/>
            <person name="Collins A."/>
            <person name="Tomlin J."/>
            <person name="Gibbs M."/>
            <person name="Breuker C.J."/>
        </authorList>
    </citation>
    <scope>NUCLEOTIDE SEQUENCE</scope>
    <source>
        <tissue evidence="1">Ovary</tissue>
    </source>
</reference>
<protein>
    <submittedName>
        <fullName evidence="1">Uncharacterized protein</fullName>
    </submittedName>
</protein>
<reference evidence="1" key="2">
    <citation type="submission" date="2013-05" db="EMBL/GenBank/DDBJ databases">
        <authorList>
            <person name="Carter J.-M."/>
            <person name="Baker S.C."/>
            <person name="Pink R."/>
            <person name="Carter D.R.F."/>
            <person name="Collins A."/>
            <person name="Tomlin J."/>
            <person name="Gibbs M."/>
            <person name="Breuker C.J."/>
        </authorList>
    </citation>
    <scope>NUCLEOTIDE SEQUENCE</scope>
    <source>
        <tissue evidence="1">Ovary</tissue>
    </source>
</reference>
<dbReference type="EMBL" id="GAIX01013969">
    <property type="protein sequence ID" value="JAA78591.1"/>
    <property type="molecule type" value="Transcribed_RNA"/>
</dbReference>
<proteinExistence type="predicted"/>
<accession>S4NIQ6</accession>
<dbReference type="AlphaFoldDB" id="S4NIQ6"/>
<sequence>MMLYFNDFQVKRSILTKTTINIIRYIAYSGASGTSVVRNRIAIGSIITSNLQHAGSFKKRVLYCHRMSLRSVPQH</sequence>
<name>S4NIQ6_9NEOP</name>
<evidence type="ECO:0000313" key="1">
    <source>
        <dbReference type="EMBL" id="JAA78591.1"/>
    </source>
</evidence>
<organism evidence="1">
    <name type="scientific">Pararge aegeria</name>
    <name type="common">speckled wood butterfly</name>
    <dbReference type="NCBI Taxonomy" id="116150"/>
    <lineage>
        <taxon>Eukaryota</taxon>
        <taxon>Metazoa</taxon>
        <taxon>Ecdysozoa</taxon>
        <taxon>Arthropoda</taxon>
        <taxon>Hexapoda</taxon>
        <taxon>Insecta</taxon>
        <taxon>Pterygota</taxon>
        <taxon>Neoptera</taxon>
        <taxon>Endopterygota</taxon>
        <taxon>Lepidoptera</taxon>
        <taxon>Glossata</taxon>
        <taxon>Ditrysia</taxon>
        <taxon>Papilionoidea</taxon>
        <taxon>Nymphalidae</taxon>
        <taxon>Satyrinae</taxon>
        <taxon>Satyrini</taxon>
        <taxon>Parargina</taxon>
        <taxon>Pararge</taxon>
    </lineage>
</organism>